<dbReference type="PANTHER" id="PTHR42928:SF5">
    <property type="entry name" value="BLR1237 PROTEIN"/>
    <property type="match status" value="1"/>
</dbReference>
<dbReference type="Proteomes" id="UP000255207">
    <property type="component" value="Unassembled WGS sequence"/>
</dbReference>
<feature type="signal peptide" evidence="2">
    <location>
        <begin position="1"/>
        <end position="20"/>
    </location>
</feature>
<dbReference type="CDD" id="cd07012">
    <property type="entry name" value="PBP2_Bug_TTT"/>
    <property type="match status" value="1"/>
</dbReference>
<sequence length="326" mass="35015">MRFIRHVFLACLIGAGTVAAGVTGAIAKWPMDRTMTIVAPWPAGTGADIVARVIADGLQKKWGNTVIVENKVGATGNIGQNYVAKAAPDGYTFIVSTPGPAANNMLTFKALPFNPLTDFSFVTVTNEDPMLVVAGPRLQATSAKEFLDFAKANPGKVQFGHPGHGTYAHMTQLALQDLLDIKFNLVAYRGAPQMVSDMLSGQIDAVIDLTGGYLPQIKAGKLRALVIIGNKRLEQLPDVPTMRELGVDFTAEPWYGLEAPKGLPPEILAEMNAAVVEILKSPATKEKLAGAGITPSWSTPEAFEKMVKAEVEKWRPIVTKYNITSE</sequence>
<dbReference type="PANTHER" id="PTHR42928">
    <property type="entry name" value="TRICARBOXYLATE-BINDING PROTEIN"/>
    <property type="match status" value="1"/>
</dbReference>
<dbReference type="Gene3D" id="3.40.190.150">
    <property type="entry name" value="Bordetella uptake gene, domain 1"/>
    <property type="match status" value="1"/>
</dbReference>
<accession>A0A370L626</accession>
<keyword evidence="4" id="KW-1185">Reference proteome</keyword>
<dbReference type="OrthoDB" id="7374750at2"/>
<dbReference type="InterPro" id="IPR005064">
    <property type="entry name" value="BUG"/>
</dbReference>
<dbReference type="Pfam" id="PF03401">
    <property type="entry name" value="TctC"/>
    <property type="match status" value="1"/>
</dbReference>
<dbReference type="InterPro" id="IPR042100">
    <property type="entry name" value="Bug_dom1"/>
</dbReference>
<comment type="similarity">
    <text evidence="1">Belongs to the UPF0065 (bug) family.</text>
</comment>
<evidence type="ECO:0000313" key="3">
    <source>
        <dbReference type="EMBL" id="RDJ24735.1"/>
    </source>
</evidence>
<evidence type="ECO:0000256" key="1">
    <source>
        <dbReference type="ARBA" id="ARBA00006987"/>
    </source>
</evidence>
<name>A0A370L626_9HYPH</name>
<keyword evidence="2" id="KW-0732">Signal</keyword>
<dbReference type="AlphaFoldDB" id="A0A370L626"/>
<organism evidence="3 4">
    <name type="scientific">Bosea caraganae</name>
    <dbReference type="NCBI Taxonomy" id="2763117"/>
    <lineage>
        <taxon>Bacteria</taxon>
        <taxon>Pseudomonadati</taxon>
        <taxon>Pseudomonadota</taxon>
        <taxon>Alphaproteobacteria</taxon>
        <taxon>Hyphomicrobiales</taxon>
        <taxon>Boseaceae</taxon>
        <taxon>Bosea</taxon>
    </lineage>
</organism>
<dbReference type="SUPFAM" id="SSF53850">
    <property type="entry name" value="Periplasmic binding protein-like II"/>
    <property type="match status" value="1"/>
</dbReference>
<protein>
    <submittedName>
        <fullName evidence="3">Tripartite tricarboxylate transporter substrate binding protein</fullName>
    </submittedName>
</protein>
<proteinExistence type="inferred from homology"/>
<comment type="caution">
    <text evidence="3">The sequence shown here is derived from an EMBL/GenBank/DDBJ whole genome shotgun (WGS) entry which is preliminary data.</text>
</comment>
<dbReference type="Gene3D" id="3.40.190.10">
    <property type="entry name" value="Periplasmic binding protein-like II"/>
    <property type="match status" value="1"/>
</dbReference>
<evidence type="ECO:0000313" key="4">
    <source>
        <dbReference type="Proteomes" id="UP000255207"/>
    </source>
</evidence>
<evidence type="ECO:0000256" key="2">
    <source>
        <dbReference type="SAM" id="SignalP"/>
    </source>
</evidence>
<dbReference type="RefSeq" id="WP_114829831.1">
    <property type="nucleotide sequence ID" value="NZ_QQTO01000033.1"/>
</dbReference>
<reference evidence="4" key="1">
    <citation type="submission" date="2018-07" db="EMBL/GenBank/DDBJ databases">
        <authorList>
            <person name="Safronova V.I."/>
            <person name="Chirak E.R."/>
            <person name="Sazanova A.L."/>
        </authorList>
    </citation>
    <scope>NUCLEOTIDE SEQUENCE [LARGE SCALE GENOMIC DNA]</scope>
    <source>
        <strain evidence="4">RCAM04685</strain>
    </source>
</reference>
<gene>
    <name evidence="3" type="ORF">DWE98_13785</name>
</gene>
<dbReference type="PIRSF" id="PIRSF017082">
    <property type="entry name" value="YflP"/>
    <property type="match status" value="1"/>
</dbReference>
<feature type="chain" id="PRO_5030068413" evidence="2">
    <location>
        <begin position="21"/>
        <end position="326"/>
    </location>
</feature>
<dbReference type="EMBL" id="QQTP01000006">
    <property type="protein sequence ID" value="RDJ24735.1"/>
    <property type="molecule type" value="Genomic_DNA"/>
</dbReference>